<dbReference type="RefSeq" id="WP_393014833.1">
    <property type="nucleotide sequence ID" value="NZ_JAZAQF010000086.1"/>
</dbReference>
<sequence length="90" mass="10556">MTTYGEKVRKYEAKIRKINELGLEASKKDLKRLVYYYTRAEKKGWDYKRKPIQAMKDRIAYLDLKEISKIIGNVATIESAAKIILKILCK</sequence>
<protein>
    <submittedName>
        <fullName evidence="1">Uncharacterized protein</fullName>
    </submittedName>
</protein>
<proteinExistence type="predicted"/>
<gene>
    <name evidence="1" type="ORF">VPK24_15880</name>
</gene>
<keyword evidence="2" id="KW-1185">Reference proteome</keyword>
<dbReference type="Proteomes" id="UP001604335">
    <property type="component" value="Unassembled WGS sequence"/>
</dbReference>
<organism evidence="1 2">
    <name type="scientific">Limnothrix redekei LRLZ20PSL1</name>
    <dbReference type="NCBI Taxonomy" id="3112953"/>
    <lineage>
        <taxon>Bacteria</taxon>
        <taxon>Bacillati</taxon>
        <taxon>Cyanobacteriota</taxon>
        <taxon>Cyanophyceae</taxon>
        <taxon>Pseudanabaenales</taxon>
        <taxon>Pseudanabaenaceae</taxon>
        <taxon>Limnothrix</taxon>
    </lineage>
</organism>
<evidence type="ECO:0000313" key="2">
    <source>
        <dbReference type="Proteomes" id="UP001604335"/>
    </source>
</evidence>
<comment type="caution">
    <text evidence="1">The sequence shown here is derived from an EMBL/GenBank/DDBJ whole genome shotgun (WGS) entry which is preliminary data.</text>
</comment>
<dbReference type="EMBL" id="JAZAQF010000086">
    <property type="protein sequence ID" value="MFG3819123.1"/>
    <property type="molecule type" value="Genomic_DNA"/>
</dbReference>
<evidence type="ECO:0000313" key="1">
    <source>
        <dbReference type="EMBL" id="MFG3819123.1"/>
    </source>
</evidence>
<accession>A0ABW7CGC1</accession>
<name>A0ABW7CGC1_9CYAN</name>
<reference evidence="2" key="1">
    <citation type="journal article" date="2024" name="Algal Res.">
        <title>Biochemical, toxicological and genomic investigation of a high-biomass producing Limnothrix strain isolated from Italian shallow drinking water reservoir.</title>
        <authorList>
            <person name="Simonazzi M."/>
            <person name="Shishido T.K."/>
            <person name="Delbaje E."/>
            <person name="Wahlsten M."/>
            <person name="Fewer D.P."/>
            <person name="Sivonen K."/>
            <person name="Pezzolesi L."/>
            <person name="Pistocchi R."/>
        </authorList>
    </citation>
    <scope>NUCLEOTIDE SEQUENCE [LARGE SCALE GENOMIC DNA]</scope>
    <source>
        <strain evidence="2">LRLZ20PSL1</strain>
    </source>
</reference>